<protein>
    <submittedName>
        <fullName evidence="2">Uncharacterized protein</fullName>
    </submittedName>
</protein>
<keyword evidence="3" id="KW-1185">Reference proteome</keyword>
<dbReference type="OrthoDB" id="3553255at2759"/>
<evidence type="ECO:0000313" key="2">
    <source>
        <dbReference type="EMBL" id="ATZ46673.1"/>
    </source>
</evidence>
<dbReference type="EMBL" id="CP009806">
    <property type="protein sequence ID" value="ATZ46676.1"/>
    <property type="molecule type" value="Genomic_DNA"/>
</dbReference>
<organism evidence="2 3">
    <name type="scientific">Botryotinia fuckeliana (strain B05.10)</name>
    <name type="common">Noble rot fungus</name>
    <name type="synonym">Botrytis cinerea</name>
    <dbReference type="NCBI Taxonomy" id="332648"/>
    <lineage>
        <taxon>Eukaryota</taxon>
        <taxon>Fungi</taxon>
        <taxon>Dikarya</taxon>
        <taxon>Ascomycota</taxon>
        <taxon>Pezizomycotina</taxon>
        <taxon>Leotiomycetes</taxon>
        <taxon>Helotiales</taxon>
        <taxon>Sclerotiniaceae</taxon>
        <taxon>Botrytis</taxon>
    </lineage>
</organism>
<dbReference type="KEGG" id="bfu:BCIN_02g00580"/>
<keyword evidence="1" id="KW-0732">Signal</keyword>
<name>A0A384J820_BOTFB</name>
<feature type="chain" id="PRO_5036073128" evidence="1">
    <location>
        <begin position="21"/>
        <end position="225"/>
    </location>
</feature>
<dbReference type="Proteomes" id="UP000001798">
    <property type="component" value="Chromosome 2"/>
</dbReference>
<evidence type="ECO:0000313" key="3">
    <source>
        <dbReference type="Proteomes" id="UP000001798"/>
    </source>
</evidence>
<dbReference type="RefSeq" id="XP_024546828.1">
    <property type="nucleotide sequence ID" value="XM_024691055.1"/>
</dbReference>
<accession>A0A384J820</accession>
<dbReference type="AlphaFoldDB" id="A0A384J820"/>
<sequence length="225" mass="25678">MQLLTAVVLALSRFKGYLLTSLFLSSTLPNSDKSYHNLTHRSSTMENYPVYQSIGLHLQYMIVVESRSYRGNVDNEEFLAVAAYWSEMIENNDYHRALARPDFNMYNIDFKIWEHFFAMNTTNNWVSFPCVDPRGPLDMVDLNPFPVLHYSPRPVDSVAIAPAQQKTAPSVGASNQTPVSSVREQLPAYHHGLSVNDLEQLARREVNERLTQGVKGRSNKPPRFQ</sequence>
<evidence type="ECO:0000256" key="1">
    <source>
        <dbReference type="SAM" id="SignalP"/>
    </source>
</evidence>
<dbReference type="EMBL" id="CP009806">
    <property type="protein sequence ID" value="ATZ46673.1"/>
    <property type="molecule type" value="Genomic_DNA"/>
</dbReference>
<reference evidence="2 3" key="1">
    <citation type="journal article" date="2011" name="PLoS Genet.">
        <title>Genomic analysis of the necrotrophic fungal pathogens Sclerotinia sclerotiorum and Botrytis cinerea.</title>
        <authorList>
            <person name="Amselem J."/>
            <person name="Cuomo C.A."/>
            <person name="van Kan J.A."/>
            <person name="Viaud M."/>
            <person name="Benito E.P."/>
            <person name="Couloux A."/>
            <person name="Coutinho P.M."/>
            <person name="de Vries R.P."/>
            <person name="Dyer P.S."/>
            <person name="Fillinger S."/>
            <person name="Fournier E."/>
            <person name="Gout L."/>
            <person name="Hahn M."/>
            <person name="Kohn L."/>
            <person name="Lapalu N."/>
            <person name="Plummer K.M."/>
            <person name="Pradier J.M."/>
            <person name="Quevillon E."/>
            <person name="Sharon A."/>
            <person name="Simon A."/>
            <person name="ten Have A."/>
            <person name="Tudzynski B."/>
            <person name="Tudzynski P."/>
            <person name="Wincker P."/>
            <person name="Andrew M."/>
            <person name="Anthouard V."/>
            <person name="Beever R.E."/>
            <person name="Beffa R."/>
            <person name="Benoit I."/>
            <person name="Bouzid O."/>
            <person name="Brault B."/>
            <person name="Chen Z."/>
            <person name="Choquer M."/>
            <person name="Collemare J."/>
            <person name="Cotton P."/>
            <person name="Danchin E.G."/>
            <person name="Da Silva C."/>
            <person name="Gautier A."/>
            <person name="Giraud C."/>
            <person name="Giraud T."/>
            <person name="Gonzalez C."/>
            <person name="Grossetete S."/>
            <person name="Guldener U."/>
            <person name="Henrissat B."/>
            <person name="Howlett B.J."/>
            <person name="Kodira C."/>
            <person name="Kretschmer M."/>
            <person name="Lappartient A."/>
            <person name="Leroch M."/>
            <person name="Levis C."/>
            <person name="Mauceli E."/>
            <person name="Neuveglise C."/>
            <person name="Oeser B."/>
            <person name="Pearson M."/>
            <person name="Poulain J."/>
            <person name="Poussereau N."/>
            <person name="Quesneville H."/>
            <person name="Rascle C."/>
            <person name="Schumacher J."/>
            <person name="Segurens B."/>
            <person name="Sexton A."/>
            <person name="Silva E."/>
            <person name="Sirven C."/>
            <person name="Soanes D.M."/>
            <person name="Talbot N.J."/>
            <person name="Templeton M."/>
            <person name="Yandava C."/>
            <person name="Yarden O."/>
            <person name="Zeng Q."/>
            <person name="Rollins J.A."/>
            <person name="Lebrun M.H."/>
            <person name="Dickman M."/>
        </authorList>
    </citation>
    <scope>NUCLEOTIDE SEQUENCE [LARGE SCALE GENOMIC DNA]</scope>
    <source>
        <strain evidence="2 3">B05.10</strain>
    </source>
</reference>
<dbReference type="RefSeq" id="XP_024546825.1">
    <property type="nucleotide sequence ID" value="XM_024691057.1"/>
</dbReference>
<dbReference type="VEuPathDB" id="FungiDB:Bcin02g00580"/>
<reference evidence="2 3" key="2">
    <citation type="journal article" date="2012" name="Eukaryot. Cell">
        <title>Genome update of Botrytis cinerea strains B05.10 and T4.</title>
        <authorList>
            <person name="Staats M."/>
            <person name="van Kan J.A."/>
        </authorList>
    </citation>
    <scope>NUCLEOTIDE SEQUENCE [LARGE SCALE GENOMIC DNA]</scope>
    <source>
        <strain evidence="2 3">B05.10</strain>
    </source>
</reference>
<reference evidence="2 3" key="3">
    <citation type="journal article" date="2017" name="Mol. Plant Pathol.">
        <title>A gapless genome sequence of the fungus Botrytis cinerea.</title>
        <authorList>
            <person name="Van Kan J.A."/>
            <person name="Stassen J.H."/>
            <person name="Mosbach A."/>
            <person name="Van Der Lee T.A."/>
            <person name="Faino L."/>
            <person name="Farmer A.D."/>
            <person name="Papasotiriou D.G."/>
            <person name="Zhou S."/>
            <person name="Seidl M.F."/>
            <person name="Cottam E."/>
            <person name="Edel D."/>
            <person name="Hahn M."/>
            <person name="Schwartz D.C."/>
            <person name="Dietrich R.A."/>
            <person name="Widdison S."/>
            <person name="Scalliet G."/>
        </authorList>
    </citation>
    <scope>NUCLEOTIDE SEQUENCE [LARGE SCALE GENOMIC DNA]</scope>
    <source>
        <strain evidence="2 3">B05.10</strain>
    </source>
</reference>
<dbReference type="GeneID" id="5436455"/>
<reference evidence="2" key="4">
    <citation type="submission" date="2017-12" db="EMBL/GenBank/DDBJ databases">
        <authorList>
            <person name="van Kan J."/>
        </authorList>
    </citation>
    <scope>NUCLEOTIDE SEQUENCE</scope>
    <source>
        <strain evidence="2">B05.10</strain>
    </source>
</reference>
<proteinExistence type="predicted"/>
<feature type="signal peptide" evidence="1">
    <location>
        <begin position="1"/>
        <end position="20"/>
    </location>
</feature>
<gene>
    <name evidence="2" type="ORF">BCIN_02g00580</name>
</gene>